<evidence type="ECO:0000313" key="2">
    <source>
        <dbReference type="Proteomes" id="UP000235826"/>
    </source>
</evidence>
<name>A0A2K9PSV5_9FLAO</name>
<dbReference type="Proteomes" id="UP000235826">
    <property type="component" value="Chromosome"/>
</dbReference>
<sequence>MKTSLKVEELFMFIFGIYLFSGLEYSWWWFIVLILMPDIGMLGYLLGPKKGAFLYNLFHHKAIAIGIYFVGVITESNIIKLIGIVLFSHASLDRIFGYGLKYFDSFKHTHLGQIGK</sequence>
<organism evidence="1 2">
    <name type="scientific">Flavivirga eckloniae</name>
    <dbReference type="NCBI Taxonomy" id="1803846"/>
    <lineage>
        <taxon>Bacteria</taxon>
        <taxon>Pseudomonadati</taxon>
        <taxon>Bacteroidota</taxon>
        <taxon>Flavobacteriia</taxon>
        <taxon>Flavobacteriales</taxon>
        <taxon>Flavobacteriaceae</taxon>
        <taxon>Flavivirga</taxon>
    </lineage>
</organism>
<dbReference type="InterPro" id="IPR025356">
    <property type="entry name" value="DUF4260"/>
</dbReference>
<accession>A0A2K9PSV5</accession>
<dbReference type="AlphaFoldDB" id="A0A2K9PSV5"/>
<gene>
    <name evidence="1" type="ORF">C1H87_16135</name>
</gene>
<reference evidence="1 2" key="1">
    <citation type="submission" date="2018-01" db="EMBL/GenBank/DDBJ databases">
        <title>Complete genome sequence of Flavivirga eckloniae ECD14 isolated from seaweed Ecklonia cava.</title>
        <authorList>
            <person name="Lee J.H."/>
            <person name="Baik K.S."/>
            <person name="Seong C.N."/>
        </authorList>
    </citation>
    <scope>NUCLEOTIDE SEQUENCE [LARGE SCALE GENOMIC DNA]</scope>
    <source>
        <strain evidence="1 2">ECD14</strain>
    </source>
</reference>
<evidence type="ECO:0000313" key="1">
    <source>
        <dbReference type="EMBL" id="AUP80153.1"/>
    </source>
</evidence>
<dbReference type="KEGG" id="fek:C1H87_16135"/>
<dbReference type="OrthoDB" id="9813911at2"/>
<keyword evidence="2" id="KW-1185">Reference proteome</keyword>
<proteinExistence type="predicted"/>
<dbReference type="EMBL" id="CP025791">
    <property type="protein sequence ID" value="AUP80153.1"/>
    <property type="molecule type" value="Genomic_DNA"/>
</dbReference>
<dbReference type="RefSeq" id="WP_102756805.1">
    <property type="nucleotide sequence ID" value="NZ_CP025791.1"/>
</dbReference>
<dbReference type="Pfam" id="PF14079">
    <property type="entry name" value="DUF4260"/>
    <property type="match status" value="1"/>
</dbReference>
<protein>
    <submittedName>
        <fullName evidence="1">DUF4260 domain-containing protein</fullName>
    </submittedName>
</protein>